<accession>A0AAV7R0K0</accession>
<keyword evidence="3" id="KW-1185">Reference proteome</keyword>
<feature type="region of interest" description="Disordered" evidence="1">
    <location>
        <begin position="38"/>
        <end position="62"/>
    </location>
</feature>
<organism evidence="2 3">
    <name type="scientific">Pleurodeles waltl</name>
    <name type="common">Iberian ribbed newt</name>
    <dbReference type="NCBI Taxonomy" id="8319"/>
    <lineage>
        <taxon>Eukaryota</taxon>
        <taxon>Metazoa</taxon>
        <taxon>Chordata</taxon>
        <taxon>Craniata</taxon>
        <taxon>Vertebrata</taxon>
        <taxon>Euteleostomi</taxon>
        <taxon>Amphibia</taxon>
        <taxon>Batrachia</taxon>
        <taxon>Caudata</taxon>
        <taxon>Salamandroidea</taxon>
        <taxon>Salamandridae</taxon>
        <taxon>Pleurodelinae</taxon>
        <taxon>Pleurodeles</taxon>
    </lineage>
</organism>
<gene>
    <name evidence="2" type="ORF">NDU88_012584</name>
</gene>
<dbReference type="InterPro" id="IPR042566">
    <property type="entry name" value="L1_C"/>
</dbReference>
<proteinExistence type="predicted"/>
<evidence type="ECO:0000313" key="2">
    <source>
        <dbReference type="EMBL" id="KAJ1146307.1"/>
    </source>
</evidence>
<dbReference type="Proteomes" id="UP001066276">
    <property type="component" value="Chromosome 6"/>
</dbReference>
<feature type="compositionally biased region" description="Polar residues" evidence="1">
    <location>
        <begin position="204"/>
        <end position="214"/>
    </location>
</feature>
<dbReference type="AlphaFoldDB" id="A0AAV7R0K0"/>
<reference evidence="2" key="1">
    <citation type="journal article" date="2022" name="bioRxiv">
        <title>Sequencing and chromosome-scale assembly of the giantPleurodeles waltlgenome.</title>
        <authorList>
            <person name="Brown T."/>
            <person name="Elewa A."/>
            <person name="Iarovenko S."/>
            <person name="Subramanian E."/>
            <person name="Araus A.J."/>
            <person name="Petzold A."/>
            <person name="Susuki M."/>
            <person name="Suzuki K.-i.T."/>
            <person name="Hayashi T."/>
            <person name="Toyoda A."/>
            <person name="Oliveira C."/>
            <person name="Osipova E."/>
            <person name="Leigh N.D."/>
            <person name="Simon A."/>
            <person name="Yun M.H."/>
        </authorList>
    </citation>
    <scope>NUCLEOTIDE SEQUENCE</scope>
    <source>
        <strain evidence="2">20211129_DDA</strain>
        <tissue evidence="2">Liver</tissue>
    </source>
</reference>
<evidence type="ECO:0000256" key="1">
    <source>
        <dbReference type="SAM" id="MobiDB-lite"/>
    </source>
</evidence>
<feature type="compositionally biased region" description="Polar residues" evidence="1">
    <location>
        <begin position="223"/>
        <end position="234"/>
    </location>
</feature>
<name>A0AAV7R0K0_PLEWA</name>
<feature type="region of interest" description="Disordered" evidence="1">
    <location>
        <begin position="74"/>
        <end position="110"/>
    </location>
</feature>
<evidence type="ECO:0000313" key="3">
    <source>
        <dbReference type="Proteomes" id="UP001066276"/>
    </source>
</evidence>
<feature type="compositionally biased region" description="Polar residues" evidence="1">
    <location>
        <begin position="44"/>
        <end position="62"/>
    </location>
</feature>
<dbReference type="Gene3D" id="3.30.250.20">
    <property type="entry name" value="L1 transposable element, C-terminal domain"/>
    <property type="match status" value="1"/>
</dbReference>
<feature type="region of interest" description="Disordered" evidence="1">
    <location>
        <begin position="203"/>
        <end position="278"/>
    </location>
</feature>
<protein>
    <submittedName>
        <fullName evidence="2">Uncharacterized protein</fullName>
    </submittedName>
</protein>
<sequence>MPGTKATGKPSDKLARQLLFSEALQLNNTCILARAAPKCDRPGASNNNGLHTTGDHSGQPQTQRRYRHFLFLPLRPPKTDRNRLRPANGVPEGTSAGPKERKRNLQTSPDHRLSLETWSRVRQLLSAARAHGPFKTDGYEIHITADYSRETNERRKGFLALRPRMRQLEVKYGLFEPARLWVTKNGVSKDFYDPKDLRIFLDSLQPQSMDTTNPDRPLRPPSDNRSTSPPTTDQEGPDQFESDHRLRGSYFGSPKGVVNKRRKEIAGGRSRGHVQLIR</sequence>
<dbReference type="EMBL" id="JANPWB010000010">
    <property type="protein sequence ID" value="KAJ1146307.1"/>
    <property type="molecule type" value="Genomic_DNA"/>
</dbReference>
<comment type="caution">
    <text evidence="2">The sequence shown here is derived from an EMBL/GenBank/DDBJ whole genome shotgun (WGS) entry which is preliminary data.</text>
</comment>